<reference evidence="1" key="1">
    <citation type="submission" date="2022-11" db="EMBL/GenBank/DDBJ databases">
        <title>Genome Sequence of Boeremia exigua.</title>
        <authorList>
            <person name="Buettner E."/>
        </authorList>
    </citation>
    <scope>NUCLEOTIDE SEQUENCE</scope>
    <source>
        <strain evidence="1">CU02</strain>
    </source>
</reference>
<evidence type="ECO:0000313" key="1">
    <source>
        <dbReference type="EMBL" id="KAJ8115972.1"/>
    </source>
</evidence>
<accession>A0ACC2ILB1</accession>
<organism evidence="1 2">
    <name type="scientific">Boeremia exigua</name>
    <dbReference type="NCBI Taxonomy" id="749465"/>
    <lineage>
        <taxon>Eukaryota</taxon>
        <taxon>Fungi</taxon>
        <taxon>Dikarya</taxon>
        <taxon>Ascomycota</taxon>
        <taxon>Pezizomycotina</taxon>
        <taxon>Dothideomycetes</taxon>
        <taxon>Pleosporomycetidae</taxon>
        <taxon>Pleosporales</taxon>
        <taxon>Pleosporineae</taxon>
        <taxon>Didymellaceae</taxon>
        <taxon>Boeremia</taxon>
    </lineage>
</organism>
<dbReference type="Proteomes" id="UP001153331">
    <property type="component" value="Unassembled WGS sequence"/>
</dbReference>
<dbReference type="EMBL" id="JAPHNI010000114">
    <property type="protein sequence ID" value="KAJ8115972.1"/>
    <property type="molecule type" value="Genomic_DNA"/>
</dbReference>
<proteinExistence type="predicted"/>
<name>A0ACC2ILB1_9PLEO</name>
<keyword evidence="2" id="KW-1185">Reference proteome</keyword>
<comment type="caution">
    <text evidence="1">The sequence shown here is derived from an EMBL/GenBank/DDBJ whole genome shotgun (WGS) entry which is preliminary data.</text>
</comment>
<evidence type="ECO:0000313" key="2">
    <source>
        <dbReference type="Proteomes" id="UP001153331"/>
    </source>
</evidence>
<protein>
    <submittedName>
        <fullName evidence="1">Uncharacterized protein</fullName>
    </submittedName>
</protein>
<gene>
    <name evidence="1" type="ORF">OPT61_g2514</name>
</gene>
<sequence length="1369" mass="152773">MQRQFRCTDYTVGWVCALPVELAAAQLMFDKRHPDLERDPADSHENLYVLGSISGHNVAIGCLPAGQTGNNSAAVVATQMLATFKKIRFGLVGIGGGVPNQADIRLGDVVVSQPDAKFGGVVQYDMGKTTIDGFQRTGSLNAPPQTLLNALSRIQANEWLEKSGLSVHARRLEGTKFQRSRAGPDVLFNATYDHKSLHSHTCVKCSADEIEIRGPRLEGEEVVVHYGTIASGNRVMKNASERDKASAQLGGVLCFEMEAAGLMNTFPCLVIRGICDYSDTHKNDRWQAYAAGIAAAYAREVLSVIPSTEVADTQAAVDGVRGCSGTPASRRDDHNTRTSEEASCRSVVASDRTNGLKVPFQTNGRGCSQDTTRSSSPELFPQRQDLSDEQRNTIKASLHFKQRDARLLTLKQAQAKTCQWLLKNQKYIDWMHADKIKQHRGFFWIKGKPGSGKSIMMKFLFSHARRSMRKSLVLSFFFNARGETLEKTTSGLYRALVLQLLEKAPKCWEAFEEYEELTAALNLVEESGWQDEVLRQLFIRCLQKLGNHRVVCYVDALDECPEDDIRAMVAFFEEIGEIESTTEFRVCFSSRHYPEISIRTGLQLVLEAEAEHTDDITLYINVNLKIGDAPQFEDVRAEILRKASGIFLWVHLVIPLLNKEFDTGRIKALKKRLAQIPPGLHDLFVDMLTRDQRRLKLFYVSVEIILHAARPLEPVEFRAAAEAYCENGFNSQDHYGGSEFTSAKLLGKFILDASKGLAEITQSKEPTVQWIHESVRDFFLKEDGLSKLRSAEDCLPDSAHNLFVTVCLRQLSLISHHAVSSFATQWPFGSYAVDYILFHANNTGWSDIDRISFLQRFESKYKPFWEPFYQMSHGGIKSSTDMLYYLGDCGAENLVRVHPRKSTHFEIRGGQYDLPLLAALHAGHNAAARAFLDLPPAPEDCGVAGSTEIRPNFSLKKTKFAKNRPFLSYLCEYGDSELLLKALSHPGMRNLGKPLELLDCAASETIVDILVSFFDILDSTYVLRATPRVLATSVDRNMAPNGGHDLPRLRLFLERYPTVTNSTYHWGTLGGLFAYAAARGFYRIARLCKDNASDYSWERASIAAIEGGPNQEGRALVLKGIFEARPDFAHVKPYVPQALFKAICNPHNERVVSQVLNHPRINLESTNHEGMTLLHWALYQGRKTYVKMILDAGGDPNARLRRNGVTALMLAIQLGDFTSSKLILSSPRCKINAQDDYGRTALSWCAMVADDCACKILLDVRSFQGLQPNATDKTGRTALMRAVESANLEIVNLILAVRHIDPDSGPSHRSTPLRLSIKRYVETGSNVFLYMAKGLIEQGAELHCAKTLPTPAQIISAHSSYTYDALRYR</sequence>